<keyword evidence="2" id="KW-0812">Transmembrane</keyword>
<feature type="transmembrane region" description="Helical" evidence="2">
    <location>
        <begin position="47"/>
        <end position="69"/>
    </location>
</feature>
<evidence type="ECO:0000256" key="2">
    <source>
        <dbReference type="SAM" id="Phobius"/>
    </source>
</evidence>
<evidence type="ECO:0000313" key="4">
    <source>
        <dbReference type="Proteomes" id="UP000072189"/>
    </source>
</evidence>
<dbReference type="PATRIC" id="fig|2033.7.peg.87"/>
<keyword evidence="2" id="KW-1133">Transmembrane helix</keyword>
<feature type="compositionally biased region" description="Low complexity" evidence="1">
    <location>
        <begin position="282"/>
        <end position="298"/>
    </location>
</feature>
<evidence type="ECO:0008006" key="5">
    <source>
        <dbReference type="Google" id="ProtNLM"/>
    </source>
</evidence>
<dbReference type="RefSeq" id="WP_058612874.1">
    <property type="nucleotide sequence ID" value="NZ_LDRV01000001.1"/>
</dbReference>
<dbReference type="InterPro" id="IPR029016">
    <property type="entry name" value="GAF-like_dom_sf"/>
</dbReference>
<accession>A0A147FCT5</accession>
<feature type="region of interest" description="Disordered" evidence="1">
    <location>
        <begin position="268"/>
        <end position="306"/>
    </location>
</feature>
<dbReference type="Gene3D" id="3.30.450.40">
    <property type="match status" value="1"/>
</dbReference>
<proteinExistence type="predicted"/>
<dbReference type="AlphaFoldDB" id="A0A147FCT5"/>
<evidence type="ECO:0000256" key="1">
    <source>
        <dbReference type="SAM" id="MobiDB-lite"/>
    </source>
</evidence>
<comment type="caution">
    <text evidence="3">The sequence shown here is derived from an EMBL/GenBank/DDBJ whole genome shotgun (WGS) entry which is preliminary data.</text>
</comment>
<protein>
    <recommendedName>
        <fullName evidence="5">GAF domain-containing protein</fullName>
    </recommendedName>
</protein>
<evidence type="ECO:0000313" key="3">
    <source>
        <dbReference type="EMBL" id="KTS14403.1"/>
    </source>
</evidence>
<keyword evidence="2" id="KW-0472">Membrane</keyword>
<gene>
    <name evidence="3" type="ORF">RSA3_00395</name>
</gene>
<dbReference type="Proteomes" id="UP000072189">
    <property type="component" value="Unassembled WGS sequence"/>
</dbReference>
<organism evidence="3 4">
    <name type="scientific">Microbacterium testaceum</name>
    <name type="common">Aureobacterium testaceum</name>
    <name type="synonym">Brevibacterium testaceum</name>
    <dbReference type="NCBI Taxonomy" id="2033"/>
    <lineage>
        <taxon>Bacteria</taxon>
        <taxon>Bacillati</taxon>
        <taxon>Actinomycetota</taxon>
        <taxon>Actinomycetes</taxon>
        <taxon>Micrococcales</taxon>
        <taxon>Microbacteriaceae</taxon>
        <taxon>Microbacterium</taxon>
    </lineage>
</organism>
<dbReference type="SUPFAM" id="SSF55781">
    <property type="entry name" value="GAF domain-like"/>
    <property type="match status" value="1"/>
</dbReference>
<sequence length="306" mass="33284">MTSDDTAIARLTWAWRLAKGWLPQALGALATVFSIIWGAFSEDVWTTGLWALFVAVGLALAAFLTQVLLQKPSYMALAQELRSLEQSTEADAQQLKDESAKKSAVLEQSMLVLLRYIADHCGANANSDRVSVYYFHDDRFVMLARFALHPDFRGAGRAEYPASQGAIGDAWSRGSIAMELPTSRKQWERALVAKHGYTSEQAAALAMHCVGIAALRIEVDRRAVGVIVFESTEPDRVSQATLETAKESKLFAALSELVSVSALLTPRGETLAKPADKPPTVTPSWKPTTSGSGTSPRSGTDERRNV</sequence>
<reference evidence="3 4" key="1">
    <citation type="journal article" date="2016" name="Front. Microbiol.">
        <title>Genomic Resource of Rice Seed Associated Bacteria.</title>
        <authorList>
            <person name="Midha S."/>
            <person name="Bansal K."/>
            <person name="Sharma S."/>
            <person name="Kumar N."/>
            <person name="Patil P.P."/>
            <person name="Chaudhry V."/>
            <person name="Patil P.B."/>
        </authorList>
    </citation>
    <scope>NUCLEOTIDE SEQUENCE [LARGE SCALE GENOMIC DNA]</scope>
    <source>
        <strain evidence="3 4">RSA3</strain>
    </source>
</reference>
<feature type="transmembrane region" description="Helical" evidence="2">
    <location>
        <begin position="21"/>
        <end position="41"/>
    </location>
</feature>
<dbReference type="EMBL" id="LDRV01000001">
    <property type="protein sequence ID" value="KTS14403.1"/>
    <property type="molecule type" value="Genomic_DNA"/>
</dbReference>
<name>A0A147FCT5_MICTE</name>